<dbReference type="RefSeq" id="WP_382346041.1">
    <property type="nucleotide sequence ID" value="NZ_JBHMBP010000001.1"/>
</dbReference>
<feature type="transmembrane region" description="Helical" evidence="1">
    <location>
        <begin position="38"/>
        <end position="62"/>
    </location>
</feature>
<reference evidence="3" key="1">
    <citation type="journal article" date="2019" name="Int. J. Syst. Evol. Microbiol.">
        <title>The Global Catalogue of Microorganisms (GCM) 10K type strain sequencing project: providing services to taxonomists for standard genome sequencing and annotation.</title>
        <authorList>
            <consortium name="The Broad Institute Genomics Platform"/>
            <consortium name="The Broad Institute Genome Sequencing Center for Infectious Disease"/>
            <person name="Wu L."/>
            <person name="Ma J."/>
        </authorList>
    </citation>
    <scope>NUCLEOTIDE SEQUENCE [LARGE SCALE GENOMIC DNA]</scope>
    <source>
        <strain evidence="3">KACC 12634</strain>
    </source>
</reference>
<evidence type="ECO:0000313" key="2">
    <source>
        <dbReference type="EMBL" id="MFC6959822.1"/>
    </source>
</evidence>
<evidence type="ECO:0000313" key="3">
    <source>
        <dbReference type="Proteomes" id="UP001596470"/>
    </source>
</evidence>
<comment type="caution">
    <text evidence="2">The sequence shown here is derived from an EMBL/GenBank/DDBJ whole genome shotgun (WGS) entry which is preliminary data.</text>
</comment>
<dbReference type="EMBL" id="JBHSYS010000004">
    <property type="protein sequence ID" value="MFC6959822.1"/>
    <property type="molecule type" value="Genomic_DNA"/>
</dbReference>
<dbReference type="Proteomes" id="UP001596470">
    <property type="component" value="Unassembled WGS sequence"/>
</dbReference>
<keyword evidence="1" id="KW-1133">Transmembrane helix</keyword>
<evidence type="ECO:0000256" key="1">
    <source>
        <dbReference type="SAM" id="Phobius"/>
    </source>
</evidence>
<name>A0ABW2DFD0_9ACTN</name>
<protein>
    <recommendedName>
        <fullName evidence="4">PH domain-containing protein</fullName>
    </recommendedName>
</protein>
<keyword evidence="1" id="KW-0472">Membrane</keyword>
<organism evidence="2 3">
    <name type="scientific">Glycomyces mayteni</name>
    <dbReference type="NCBI Taxonomy" id="543887"/>
    <lineage>
        <taxon>Bacteria</taxon>
        <taxon>Bacillati</taxon>
        <taxon>Actinomycetota</taxon>
        <taxon>Actinomycetes</taxon>
        <taxon>Glycomycetales</taxon>
        <taxon>Glycomycetaceae</taxon>
        <taxon>Glycomyces</taxon>
    </lineage>
</organism>
<evidence type="ECO:0008006" key="4">
    <source>
        <dbReference type="Google" id="ProtNLM"/>
    </source>
</evidence>
<sequence>MKLRPKWYAPLLAAPLGVLAVAPIPLVEPGTGYDQAGFWILAGIASGCVALIGLALLPFAIVRVEERELWVRGKYGWSRQVELAEGERWVAADGKLLARGADGTLNERRSVRRWTVRGADWARLEAAYGEDR</sequence>
<proteinExistence type="predicted"/>
<accession>A0ABW2DFD0</accession>
<feature type="transmembrane region" description="Helical" evidence="1">
    <location>
        <begin position="7"/>
        <end position="26"/>
    </location>
</feature>
<keyword evidence="1" id="KW-0812">Transmembrane</keyword>
<gene>
    <name evidence="2" type="ORF">ACFQS3_21750</name>
</gene>
<keyword evidence="3" id="KW-1185">Reference proteome</keyword>